<dbReference type="InParanoid" id="D6TSN9"/>
<dbReference type="AlphaFoldDB" id="D6TSN9"/>
<dbReference type="SUPFAM" id="SSF56784">
    <property type="entry name" value="HAD-like"/>
    <property type="match status" value="1"/>
</dbReference>
<dbReference type="GO" id="GO:0005829">
    <property type="term" value="C:cytosol"/>
    <property type="evidence" value="ECO:0007669"/>
    <property type="project" value="TreeGrafter"/>
</dbReference>
<dbReference type="InterPro" id="IPR041492">
    <property type="entry name" value="HAD_2"/>
</dbReference>
<dbReference type="STRING" id="485913.Krac_4401"/>
<dbReference type="Gene3D" id="1.10.150.240">
    <property type="entry name" value="Putative phosphatase, domain 2"/>
    <property type="match status" value="1"/>
</dbReference>
<dbReference type="PANTHER" id="PTHR43434:SF20">
    <property type="entry name" value="5'-NUCLEOTIDASE"/>
    <property type="match status" value="1"/>
</dbReference>
<dbReference type="FunFam" id="3.40.50.1000:FF:000022">
    <property type="entry name" value="Phosphoglycolate phosphatase"/>
    <property type="match status" value="1"/>
</dbReference>
<dbReference type="OrthoDB" id="9792518at2"/>
<keyword evidence="2" id="KW-1185">Reference proteome</keyword>
<dbReference type="Pfam" id="PF13419">
    <property type="entry name" value="HAD_2"/>
    <property type="match status" value="1"/>
</dbReference>
<dbReference type="RefSeq" id="WP_007914148.1">
    <property type="nucleotide sequence ID" value="NZ_ADVG01000003.1"/>
</dbReference>
<dbReference type="GO" id="GO:0004713">
    <property type="term" value="F:protein tyrosine kinase activity"/>
    <property type="evidence" value="ECO:0007669"/>
    <property type="project" value="TreeGrafter"/>
</dbReference>
<proteinExistence type="predicted"/>
<dbReference type="CDD" id="cd04302">
    <property type="entry name" value="HAD_5NT"/>
    <property type="match status" value="1"/>
</dbReference>
<name>D6TSN9_KTERA</name>
<evidence type="ECO:0000313" key="2">
    <source>
        <dbReference type="Proteomes" id="UP000004508"/>
    </source>
</evidence>
<dbReference type="InterPro" id="IPR050155">
    <property type="entry name" value="HAD-like_hydrolase_sf"/>
</dbReference>
<dbReference type="GO" id="GO:0016787">
    <property type="term" value="F:hydrolase activity"/>
    <property type="evidence" value="ECO:0007669"/>
    <property type="project" value="UniProtKB-KW"/>
</dbReference>
<evidence type="ECO:0000313" key="1">
    <source>
        <dbReference type="EMBL" id="EFH83440.1"/>
    </source>
</evidence>
<dbReference type="InterPro" id="IPR036412">
    <property type="entry name" value="HAD-like_sf"/>
</dbReference>
<organism evidence="1 2">
    <name type="scientific">Ktedonobacter racemifer DSM 44963</name>
    <dbReference type="NCBI Taxonomy" id="485913"/>
    <lineage>
        <taxon>Bacteria</taxon>
        <taxon>Bacillati</taxon>
        <taxon>Chloroflexota</taxon>
        <taxon>Ktedonobacteria</taxon>
        <taxon>Ktedonobacterales</taxon>
        <taxon>Ktedonobacteraceae</taxon>
        <taxon>Ktedonobacter</taxon>
    </lineage>
</organism>
<dbReference type="eggNOG" id="COG0546">
    <property type="taxonomic scope" value="Bacteria"/>
</dbReference>
<sequence length="225" mass="24602">MLTYDTLLFDLDGTLTDPKPGITKSVQYALARFNIDVPDLDILAPFIGPPLAESFHNYYGFTPEQAQQAIAYYREYFAETGLYENAVFPGIPALLADLRASNKRLLVATSKPTIFAERILAHFDLAHYFELIAGSELDGTRIDKAEVIAYALASLPTPAYQNAIMIGDRKHDIIGAQQNGLPSIAVTYGYGSYEELQSQQPTHLVDSVAGLATLLEHGTTISASI</sequence>
<accession>D6TSN9</accession>
<comment type="caution">
    <text evidence="1">The sequence shown here is derived from an EMBL/GenBank/DDBJ whole genome shotgun (WGS) entry which is preliminary data.</text>
</comment>
<dbReference type="EMBL" id="ADVG01000003">
    <property type="protein sequence ID" value="EFH83440.1"/>
    <property type="molecule type" value="Genomic_DNA"/>
</dbReference>
<dbReference type="Proteomes" id="UP000004508">
    <property type="component" value="Unassembled WGS sequence"/>
</dbReference>
<gene>
    <name evidence="1" type="ORF">Krac_4401</name>
</gene>
<reference evidence="1 2" key="1">
    <citation type="journal article" date="2011" name="Stand. Genomic Sci.">
        <title>Non-contiguous finished genome sequence and contextual data of the filamentous soil bacterium Ktedonobacter racemifer type strain (SOSP1-21).</title>
        <authorList>
            <person name="Chang Y.J."/>
            <person name="Land M."/>
            <person name="Hauser L."/>
            <person name="Chertkov O."/>
            <person name="Del Rio T.G."/>
            <person name="Nolan M."/>
            <person name="Copeland A."/>
            <person name="Tice H."/>
            <person name="Cheng J.F."/>
            <person name="Lucas S."/>
            <person name="Han C."/>
            <person name="Goodwin L."/>
            <person name="Pitluck S."/>
            <person name="Ivanova N."/>
            <person name="Ovchinikova G."/>
            <person name="Pati A."/>
            <person name="Chen A."/>
            <person name="Palaniappan K."/>
            <person name="Mavromatis K."/>
            <person name="Liolios K."/>
            <person name="Brettin T."/>
            <person name="Fiebig A."/>
            <person name="Rohde M."/>
            <person name="Abt B."/>
            <person name="Goker M."/>
            <person name="Detter J.C."/>
            <person name="Woyke T."/>
            <person name="Bristow J."/>
            <person name="Eisen J.A."/>
            <person name="Markowitz V."/>
            <person name="Hugenholtz P."/>
            <person name="Kyrpides N.C."/>
            <person name="Klenk H.P."/>
            <person name="Lapidus A."/>
        </authorList>
    </citation>
    <scope>NUCLEOTIDE SEQUENCE [LARGE SCALE GENOMIC DNA]</scope>
    <source>
        <strain evidence="2">DSM 44963</strain>
    </source>
</reference>
<keyword evidence="1" id="KW-0378">Hydrolase</keyword>
<protein>
    <submittedName>
        <fullName evidence="1">HAD-superfamily hydrolase, subfamily IA, variant 1</fullName>
    </submittedName>
</protein>
<dbReference type="InterPro" id="IPR023214">
    <property type="entry name" value="HAD_sf"/>
</dbReference>
<dbReference type="InterPro" id="IPR023198">
    <property type="entry name" value="PGP-like_dom2"/>
</dbReference>
<dbReference type="Gene3D" id="3.40.50.1000">
    <property type="entry name" value="HAD superfamily/HAD-like"/>
    <property type="match status" value="1"/>
</dbReference>
<dbReference type="PANTHER" id="PTHR43434">
    <property type="entry name" value="PHOSPHOGLYCOLATE PHOSPHATASE"/>
    <property type="match status" value="1"/>
</dbReference>